<keyword evidence="1" id="KW-0472">Membrane</keyword>
<dbReference type="EMBL" id="JASZZN010000017">
    <property type="protein sequence ID" value="MDM4017932.1"/>
    <property type="molecule type" value="Genomic_DNA"/>
</dbReference>
<gene>
    <name evidence="2" type="ORF">QTN89_20970</name>
</gene>
<protein>
    <submittedName>
        <fullName evidence="2">DUF4381 domain-containing protein</fullName>
    </submittedName>
</protein>
<name>A0ABT7PN38_9BACT</name>
<dbReference type="InterPro" id="IPR025489">
    <property type="entry name" value="DUF4381"/>
</dbReference>
<dbReference type="Proteomes" id="UP001239462">
    <property type="component" value="Unassembled WGS sequence"/>
</dbReference>
<comment type="caution">
    <text evidence="2">The sequence shown here is derived from an EMBL/GenBank/DDBJ whole genome shotgun (WGS) entry which is preliminary data.</text>
</comment>
<dbReference type="Pfam" id="PF14316">
    <property type="entry name" value="DUF4381"/>
    <property type="match status" value="1"/>
</dbReference>
<accession>A0ABT7PN38</accession>
<feature type="transmembrane region" description="Helical" evidence="1">
    <location>
        <begin position="28"/>
        <end position="48"/>
    </location>
</feature>
<sequence>MNDTTSLDRLHDLVEPAPVSWWPLAPGWYVLIAAGVTVVGIVGWQVWLRWQANAYRRQAFQSVQNASNAAEIAEIIRRTALSFSARSQIASLTGESWVDWIEKTLPKSMSASMPNSAKRLLAGSIYAAPVDSSQLADLRRFAQTWVLYHQPVVTRNAGKPC</sequence>
<dbReference type="RefSeq" id="WP_230779769.1">
    <property type="nucleotide sequence ID" value="NZ_JAJMQV010000186.1"/>
</dbReference>
<reference evidence="2 3" key="1">
    <citation type="submission" date="2023-06" db="EMBL/GenBank/DDBJ databases">
        <title>Roseiconus lacunae JC819 isolated from Gulf of Mannar region, Tamil Nadu.</title>
        <authorList>
            <person name="Pk S."/>
            <person name="Ch S."/>
            <person name="Ch V.R."/>
        </authorList>
    </citation>
    <scope>NUCLEOTIDE SEQUENCE [LARGE SCALE GENOMIC DNA]</scope>
    <source>
        <strain evidence="2 3">JC819</strain>
    </source>
</reference>
<keyword evidence="1" id="KW-1133">Transmembrane helix</keyword>
<evidence type="ECO:0000313" key="2">
    <source>
        <dbReference type="EMBL" id="MDM4017932.1"/>
    </source>
</evidence>
<keyword evidence="1" id="KW-0812">Transmembrane</keyword>
<evidence type="ECO:0000256" key="1">
    <source>
        <dbReference type="SAM" id="Phobius"/>
    </source>
</evidence>
<keyword evidence="3" id="KW-1185">Reference proteome</keyword>
<proteinExistence type="predicted"/>
<evidence type="ECO:0000313" key="3">
    <source>
        <dbReference type="Proteomes" id="UP001239462"/>
    </source>
</evidence>
<organism evidence="2 3">
    <name type="scientific">Roseiconus lacunae</name>
    <dbReference type="NCBI Taxonomy" id="2605694"/>
    <lineage>
        <taxon>Bacteria</taxon>
        <taxon>Pseudomonadati</taxon>
        <taxon>Planctomycetota</taxon>
        <taxon>Planctomycetia</taxon>
        <taxon>Pirellulales</taxon>
        <taxon>Pirellulaceae</taxon>
        <taxon>Roseiconus</taxon>
    </lineage>
</organism>